<dbReference type="InterPro" id="IPR035328">
    <property type="entry name" value="DUF3048_C"/>
</dbReference>
<feature type="domain" description="DUF3048" evidence="3">
    <location>
        <begin position="234"/>
        <end position="346"/>
    </location>
</feature>
<name>A0A4Y3KB99_CELUD</name>
<feature type="domain" description="DUF3048" evidence="2">
    <location>
        <begin position="63"/>
        <end position="201"/>
    </location>
</feature>
<dbReference type="InterPro" id="IPR021416">
    <property type="entry name" value="DUF3048_N"/>
</dbReference>
<evidence type="ECO:0000313" key="4">
    <source>
        <dbReference type="EMBL" id="GEA80966.1"/>
    </source>
</evidence>
<reference evidence="4 5" key="1">
    <citation type="submission" date="2019-06" db="EMBL/GenBank/DDBJ databases">
        <title>Whole genome shotgun sequence of Cellulomonas uda NBRC 3747.</title>
        <authorList>
            <person name="Hosoyama A."/>
            <person name="Uohara A."/>
            <person name="Ohji S."/>
            <person name="Ichikawa N."/>
        </authorList>
    </citation>
    <scope>NUCLEOTIDE SEQUENCE [LARGE SCALE GENOMIC DNA]</scope>
    <source>
        <strain evidence="4 5">NBRC 3747</strain>
    </source>
</reference>
<dbReference type="Pfam" id="PF17479">
    <property type="entry name" value="DUF3048_C"/>
    <property type="match status" value="1"/>
</dbReference>
<protein>
    <recommendedName>
        <fullName evidence="6">Lipoprotein YerB</fullName>
    </recommendedName>
</protein>
<dbReference type="InterPro" id="IPR023158">
    <property type="entry name" value="YerB-like_sf"/>
</dbReference>
<dbReference type="Gene3D" id="3.50.90.10">
    <property type="entry name" value="YerB-like"/>
    <property type="match status" value="1"/>
</dbReference>
<dbReference type="Pfam" id="PF11258">
    <property type="entry name" value="DUF3048"/>
    <property type="match status" value="1"/>
</dbReference>
<dbReference type="SUPFAM" id="SSF159774">
    <property type="entry name" value="YerB-like"/>
    <property type="match status" value="1"/>
</dbReference>
<proteinExistence type="predicted"/>
<evidence type="ECO:0008006" key="6">
    <source>
        <dbReference type="Google" id="ProtNLM"/>
    </source>
</evidence>
<organism evidence="4 5">
    <name type="scientific">Cellulomonas uda</name>
    <dbReference type="NCBI Taxonomy" id="1714"/>
    <lineage>
        <taxon>Bacteria</taxon>
        <taxon>Bacillati</taxon>
        <taxon>Actinomycetota</taxon>
        <taxon>Actinomycetes</taxon>
        <taxon>Micrococcales</taxon>
        <taxon>Cellulomonadaceae</taxon>
        <taxon>Cellulomonas</taxon>
    </lineage>
</organism>
<dbReference type="AlphaFoldDB" id="A0A4Y3KB99"/>
<dbReference type="EMBL" id="BJLP01000019">
    <property type="protein sequence ID" value="GEA80966.1"/>
    <property type="molecule type" value="Genomic_DNA"/>
</dbReference>
<evidence type="ECO:0000256" key="1">
    <source>
        <dbReference type="SAM" id="SignalP"/>
    </source>
</evidence>
<gene>
    <name evidence="4" type="ORF">CUD01_14100</name>
</gene>
<keyword evidence="5" id="KW-1185">Reference proteome</keyword>
<dbReference type="RefSeq" id="WP_094180823.1">
    <property type="nucleotide sequence ID" value="NZ_BJLP01000019.1"/>
</dbReference>
<evidence type="ECO:0000259" key="3">
    <source>
        <dbReference type="Pfam" id="PF17479"/>
    </source>
</evidence>
<keyword evidence="1" id="KW-0732">Signal</keyword>
<sequence>MTSTSHRRARTRVLGLLGAFALTLTAACSSTTPETPEPVTAAPVITPDKQPVPTPSLPATWPLTGLPAGGDLVERPSLAVKVENTSAARPQSGLEQADVVWETIVEFQVSRFIAVYHSQVPETVGPIRSVRPMDPLVLAPTKGLLAFSGGQGGIVSLARQSGLQILSNDEGVDGMYRSSDRAAPHNVYGDMKTLWGQADASHSASPGEQFLFARTADEAAAVTGGTPASTLSFRLSSASNPSWAWDDATGTWLRSEGSSPATARSGTRLSAVNVVSVVANHPNTAFPAQGGARVPTYDLVGQGEGTLATGGKTVAVTWKKEAQDAPLRLFLADGSDALLAPGNTWVELVPLGSGSLTTS</sequence>
<accession>A0A4Y3KB99</accession>
<dbReference type="PROSITE" id="PS51257">
    <property type="entry name" value="PROKAR_LIPOPROTEIN"/>
    <property type="match status" value="1"/>
</dbReference>
<feature type="chain" id="PRO_5038904869" description="Lipoprotein YerB" evidence="1">
    <location>
        <begin position="27"/>
        <end position="359"/>
    </location>
</feature>
<evidence type="ECO:0000313" key="5">
    <source>
        <dbReference type="Proteomes" id="UP000315842"/>
    </source>
</evidence>
<comment type="caution">
    <text evidence="4">The sequence shown here is derived from an EMBL/GenBank/DDBJ whole genome shotgun (WGS) entry which is preliminary data.</text>
</comment>
<evidence type="ECO:0000259" key="2">
    <source>
        <dbReference type="Pfam" id="PF11258"/>
    </source>
</evidence>
<dbReference type="Proteomes" id="UP000315842">
    <property type="component" value="Unassembled WGS sequence"/>
</dbReference>
<feature type="signal peptide" evidence="1">
    <location>
        <begin position="1"/>
        <end position="26"/>
    </location>
</feature>